<dbReference type="Gene3D" id="3.40.50.300">
    <property type="entry name" value="P-loop containing nucleotide triphosphate hydrolases"/>
    <property type="match status" value="1"/>
</dbReference>
<dbReference type="Pfam" id="PF09140">
    <property type="entry name" value="MipZ"/>
    <property type="match status" value="1"/>
</dbReference>
<evidence type="ECO:0000313" key="1">
    <source>
        <dbReference type="EMBL" id="RXJ72081.1"/>
    </source>
</evidence>
<sequence length="213" mass="23782">MGKIILFGSQKGGCGKSTLAVNVAGWLISRGEDVILVDADPQGSSERWAQDRQENPELSNIPHVQASGNINQTLRDLAQKYDYVLADTAGRDSRELRTGMVVADILLSPSRPSQYDLDTLPHLAEVFIQAQDLNPTLKGYLVLNMCPTNPVIKEAEDARTYLNEFPEFSMANSMVYDRKAFRDCISEGRTVFEWKDAKAKQEIEALMEEVFHG</sequence>
<dbReference type="RefSeq" id="WP_129123448.1">
    <property type="nucleotide sequence ID" value="NZ_PEIB01000027.1"/>
</dbReference>
<organism evidence="2 3">
    <name type="scientific">Veronia nyctiphanis</name>
    <dbReference type="NCBI Taxonomy" id="1278244"/>
    <lineage>
        <taxon>Bacteria</taxon>
        <taxon>Pseudomonadati</taxon>
        <taxon>Pseudomonadota</taxon>
        <taxon>Gammaproteobacteria</taxon>
        <taxon>Vibrionales</taxon>
        <taxon>Vibrionaceae</taxon>
        <taxon>Veronia</taxon>
    </lineage>
</organism>
<dbReference type="Proteomes" id="UP000290287">
    <property type="component" value="Unassembled WGS sequence"/>
</dbReference>
<dbReference type="AlphaFoldDB" id="A0A4Q0YNN4"/>
<dbReference type="InterPro" id="IPR015223">
    <property type="entry name" value="MipZ"/>
</dbReference>
<dbReference type="EMBL" id="PEIB01000027">
    <property type="protein sequence ID" value="RXJ72081.1"/>
    <property type="molecule type" value="Genomic_DNA"/>
</dbReference>
<proteinExistence type="predicted"/>
<evidence type="ECO:0000313" key="3">
    <source>
        <dbReference type="Proteomes" id="UP000290287"/>
    </source>
</evidence>
<name>A0A4Q0YNN4_9GAMM</name>
<dbReference type="InterPro" id="IPR050678">
    <property type="entry name" value="DNA_Partitioning_ATPase"/>
</dbReference>
<dbReference type="CDD" id="cd02042">
    <property type="entry name" value="ParAB_family"/>
    <property type="match status" value="1"/>
</dbReference>
<keyword evidence="3" id="KW-1185">Reference proteome</keyword>
<dbReference type="PANTHER" id="PTHR13696">
    <property type="entry name" value="P-LOOP CONTAINING NUCLEOSIDE TRIPHOSPHATE HYDROLASE"/>
    <property type="match status" value="1"/>
</dbReference>
<evidence type="ECO:0000313" key="2">
    <source>
        <dbReference type="EMBL" id="RXJ72083.1"/>
    </source>
</evidence>
<accession>A0A4Q0YNN4</accession>
<protein>
    <submittedName>
        <fullName evidence="2">Cobyrinic acid ac-diamide synthase</fullName>
    </submittedName>
</protein>
<dbReference type="OrthoDB" id="69313at2"/>
<comment type="caution">
    <text evidence="2">The sequence shown here is derived from an EMBL/GenBank/DDBJ whole genome shotgun (WGS) entry which is preliminary data.</text>
</comment>
<dbReference type="EMBL" id="PEIB01000027">
    <property type="protein sequence ID" value="RXJ72083.1"/>
    <property type="molecule type" value="Genomic_DNA"/>
</dbReference>
<dbReference type="PIRSF" id="PIRSF009320">
    <property type="entry name" value="Nuc_binding_HP_1000"/>
    <property type="match status" value="1"/>
</dbReference>
<dbReference type="SUPFAM" id="SSF52540">
    <property type="entry name" value="P-loop containing nucleoside triphosphate hydrolases"/>
    <property type="match status" value="1"/>
</dbReference>
<reference evidence="2 3" key="1">
    <citation type="submission" date="2017-10" db="EMBL/GenBank/DDBJ databases">
        <title>Nyctiphanis sp. nov., isolated from the stomach of the euphausiid Nyctiphanes simplex (Hansen, 1911) in the Gulf of California.</title>
        <authorList>
            <person name="Gomez-Gil B."/>
            <person name="Aguilar-Mendez M."/>
            <person name="Lopez-Cortes A."/>
            <person name="Gomez-Gutierrez J."/>
            <person name="Roque A."/>
            <person name="Lang E."/>
            <person name="Gonzalez-Castillo A."/>
        </authorList>
    </citation>
    <scope>NUCLEOTIDE SEQUENCE [LARGE SCALE GENOMIC DNA]</scope>
    <source>
        <strain evidence="2 3">CAIM 600</strain>
    </source>
</reference>
<dbReference type="PANTHER" id="PTHR13696:SF96">
    <property type="entry name" value="COBQ_COBB_MIND_PARA NUCLEOTIDE BINDING DOMAIN-CONTAINING PROTEIN"/>
    <property type="match status" value="1"/>
</dbReference>
<dbReference type="InterPro" id="IPR027417">
    <property type="entry name" value="P-loop_NTPase"/>
</dbReference>
<gene>
    <name evidence="1" type="ORF">CS022_18110</name>
    <name evidence="2" type="ORF">CS022_18210</name>
</gene>